<dbReference type="AlphaFoldDB" id="A0A9N7RQR1"/>
<dbReference type="Proteomes" id="UP001153555">
    <property type="component" value="Unassembled WGS sequence"/>
</dbReference>
<dbReference type="PANTHER" id="PTHR36361:SF1">
    <property type="entry name" value="PROTEIN APEM9"/>
    <property type="match status" value="1"/>
</dbReference>
<dbReference type="InterPro" id="IPR034571">
    <property type="entry name" value="APEM9"/>
</dbReference>
<evidence type="ECO:0000313" key="3">
    <source>
        <dbReference type="Proteomes" id="UP001153555"/>
    </source>
</evidence>
<proteinExistence type="predicted"/>
<keyword evidence="2" id="KW-0808">Transferase</keyword>
<keyword evidence="3" id="KW-1185">Reference proteome</keyword>
<dbReference type="GO" id="GO:0016301">
    <property type="term" value="F:kinase activity"/>
    <property type="evidence" value="ECO:0007669"/>
    <property type="project" value="UniProtKB-KW"/>
</dbReference>
<evidence type="ECO:0000256" key="1">
    <source>
        <dbReference type="SAM" id="Phobius"/>
    </source>
</evidence>
<keyword evidence="1" id="KW-0472">Membrane</keyword>
<keyword evidence="1" id="KW-0812">Transmembrane</keyword>
<accession>A0A9N7RQR1</accession>
<name>A0A9N7RQR1_STRHE</name>
<comment type="caution">
    <text evidence="2">The sequence shown here is derived from an EMBL/GenBank/DDBJ whole genome shotgun (WGS) entry which is preliminary data.</text>
</comment>
<feature type="transmembrane region" description="Helical" evidence="1">
    <location>
        <begin position="289"/>
        <end position="308"/>
    </location>
</feature>
<keyword evidence="2" id="KW-0418">Kinase</keyword>
<dbReference type="GO" id="GO:0015919">
    <property type="term" value="P:peroxisomal membrane transport"/>
    <property type="evidence" value="ECO:0007669"/>
    <property type="project" value="InterPro"/>
</dbReference>
<protein>
    <submittedName>
        <fullName evidence="2">3-phosphoinositide-dependent protein kinase-1-putative</fullName>
    </submittedName>
</protein>
<dbReference type="OrthoDB" id="1919407at2759"/>
<sequence>MATTHDQTTIWEEIDRAENYLVCCMFDEAAALASSVINRLLRNLNSSKDSEGSEDFENDWDDMSESAGMVFVQALKQSRRTSEIWEELKLVFGSVNAIPVRVIVTGVCLQMSESLSTTAQGFLEEFLDNWLYVGDRYYPRSGSVDSASGTEGSSFMFPIGVHEYFEVVELYVITLLATTLNEMDLAISWAEKAMLPIEKRQELLRRLESINSSVTSSSQKSISTPLSDQFFSGDREQHNEQQQQNVESKFLPSRMNITAKDEILKLSQQRAPHFWWSRNIRLKVGNTELVVANGKLLMASLLLLMYYFTRKKQAALKRFLFEKAGFVKKALADLWQLAFSYQVNPLAAVQTLPTSTRGNH</sequence>
<gene>
    <name evidence="2" type="ORF">SHERM_08041</name>
</gene>
<keyword evidence="1" id="KW-1133">Transmembrane helix</keyword>
<dbReference type="PANTHER" id="PTHR36361">
    <property type="entry name" value="PROTEIN APEM9"/>
    <property type="match status" value="1"/>
</dbReference>
<organism evidence="2 3">
    <name type="scientific">Striga hermonthica</name>
    <name type="common">Purple witchweed</name>
    <name type="synonym">Buchnera hermonthica</name>
    <dbReference type="NCBI Taxonomy" id="68872"/>
    <lineage>
        <taxon>Eukaryota</taxon>
        <taxon>Viridiplantae</taxon>
        <taxon>Streptophyta</taxon>
        <taxon>Embryophyta</taxon>
        <taxon>Tracheophyta</taxon>
        <taxon>Spermatophyta</taxon>
        <taxon>Magnoliopsida</taxon>
        <taxon>eudicotyledons</taxon>
        <taxon>Gunneridae</taxon>
        <taxon>Pentapetalae</taxon>
        <taxon>asterids</taxon>
        <taxon>lamiids</taxon>
        <taxon>Lamiales</taxon>
        <taxon>Orobanchaceae</taxon>
        <taxon>Buchnereae</taxon>
        <taxon>Striga</taxon>
    </lineage>
</organism>
<reference evidence="2" key="1">
    <citation type="submission" date="2019-12" db="EMBL/GenBank/DDBJ databases">
        <authorList>
            <person name="Scholes J."/>
        </authorList>
    </citation>
    <scope>NUCLEOTIDE SEQUENCE</scope>
</reference>
<evidence type="ECO:0000313" key="2">
    <source>
        <dbReference type="EMBL" id="CAA0842177.1"/>
    </source>
</evidence>
<dbReference type="EMBL" id="CACSLK010034598">
    <property type="protein sequence ID" value="CAA0842177.1"/>
    <property type="molecule type" value="Genomic_DNA"/>
</dbReference>